<reference evidence="2 3" key="1">
    <citation type="journal article" date="2018" name="BMC Genomics">
        <title>Genomic evidence for intraspecific hybridization in a clonal and extremely halotolerant yeast.</title>
        <authorList>
            <person name="Gostincar C."/>
            <person name="Stajich J.E."/>
            <person name="Zupancic J."/>
            <person name="Zalar P."/>
            <person name="Gunde-Cimerman N."/>
        </authorList>
    </citation>
    <scope>NUCLEOTIDE SEQUENCE [LARGE SCALE GENOMIC DNA]</scope>
    <source>
        <strain evidence="2 3">EXF-6651</strain>
    </source>
</reference>
<dbReference type="Proteomes" id="UP000276864">
    <property type="component" value="Unassembled WGS sequence"/>
</dbReference>
<evidence type="ECO:0000313" key="2">
    <source>
        <dbReference type="EMBL" id="RMY40465.1"/>
    </source>
</evidence>
<dbReference type="AlphaFoldDB" id="A0A3M7BL14"/>
<organism evidence="2 3">
    <name type="scientific">Hortaea werneckii</name>
    <name type="common">Black yeast</name>
    <name type="synonym">Cladosporium werneckii</name>
    <dbReference type="NCBI Taxonomy" id="91943"/>
    <lineage>
        <taxon>Eukaryota</taxon>
        <taxon>Fungi</taxon>
        <taxon>Dikarya</taxon>
        <taxon>Ascomycota</taxon>
        <taxon>Pezizomycotina</taxon>
        <taxon>Dothideomycetes</taxon>
        <taxon>Dothideomycetidae</taxon>
        <taxon>Mycosphaerellales</taxon>
        <taxon>Teratosphaeriaceae</taxon>
        <taxon>Hortaea</taxon>
    </lineage>
</organism>
<dbReference type="VEuPathDB" id="FungiDB:BTJ68_03520"/>
<evidence type="ECO:0000259" key="1">
    <source>
        <dbReference type="Pfam" id="PF25484"/>
    </source>
</evidence>
<gene>
    <name evidence="2" type="ORF">D0866_01246</name>
</gene>
<sequence length="250" mass="27401">MDLPSICNGGSTSPPFFLQYKTSPLDLFHTVNTTHSTPAQPITNVTTATMKFQAGGTVFAFSTMIVASLAQVFTNHSQEYNLQTCLKPGQAGKERFEGLWLVSYHTGAGLGDATFIEERTAAAGKGFLEQVNGTTIENNNYQAFNLGNAFPWQMIVAQNVNFYADWQPVRINAGLGTSSFGTTNGFFINDTGLQWSSSPGTNLDSLNSFGGWLVCEWWHGVPQLFFRKIYDIDTPAPCSCADVYLKPVYI</sequence>
<accession>A0A3M7BL14</accession>
<dbReference type="EMBL" id="QWIM01000068">
    <property type="protein sequence ID" value="RMY40465.1"/>
    <property type="molecule type" value="Genomic_DNA"/>
</dbReference>
<proteinExistence type="predicted"/>
<dbReference type="Pfam" id="PF25484">
    <property type="entry name" value="DUF7907"/>
    <property type="match status" value="1"/>
</dbReference>
<evidence type="ECO:0000313" key="3">
    <source>
        <dbReference type="Proteomes" id="UP000276864"/>
    </source>
</evidence>
<dbReference type="InterPro" id="IPR057229">
    <property type="entry name" value="DUF7907"/>
</dbReference>
<name>A0A3M7BL14_HORWE</name>
<protein>
    <recommendedName>
        <fullName evidence="1">DUF7907 domain-containing protein</fullName>
    </recommendedName>
</protein>
<feature type="domain" description="DUF7907" evidence="1">
    <location>
        <begin position="77"/>
        <end position="249"/>
    </location>
</feature>
<comment type="caution">
    <text evidence="2">The sequence shown here is derived from an EMBL/GenBank/DDBJ whole genome shotgun (WGS) entry which is preliminary data.</text>
</comment>